<evidence type="ECO:0000313" key="1">
    <source>
        <dbReference type="EMBL" id="NYV27482.1"/>
    </source>
</evidence>
<reference evidence="1 2" key="1">
    <citation type="submission" date="2020-05" db="EMBL/GenBank/DDBJ databases">
        <title>Streptobacillus felis strain LHL191014123.</title>
        <authorList>
            <person name="Fawzy A."/>
            <person name="Rau J."/>
            <person name="Risse K."/>
            <person name="Schauerte N."/>
            <person name="Geiger C."/>
            <person name="Blom J."/>
            <person name="Imirzalioglu C."/>
            <person name="Falgenhauer J."/>
            <person name="Bach A."/>
            <person name="Herden C."/>
            <person name="Eisenberg T."/>
        </authorList>
    </citation>
    <scope>NUCLEOTIDE SEQUENCE [LARGE SCALE GENOMIC DNA]</scope>
    <source>
        <strain evidence="1 2">LHL191014123</strain>
    </source>
</reference>
<dbReference type="OrthoDB" id="95663at2"/>
<evidence type="ECO:0000313" key="2">
    <source>
        <dbReference type="Proteomes" id="UP000526184"/>
    </source>
</evidence>
<dbReference type="InterPro" id="IPR046257">
    <property type="entry name" value="DUF6290"/>
</dbReference>
<dbReference type="Pfam" id="PF19807">
    <property type="entry name" value="DUF6290"/>
    <property type="match status" value="1"/>
</dbReference>
<gene>
    <name evidence="1" type="ORF">HP397_01390</name>
</gene>
<sequence length="68" mass="8243">MEIKIKLSEKEKEKILKYAKSHSLSIEEVTKKALFEKLENEYEIYLAEKIYFEYMKNEKNFCSISKNK</sequence>
<dbReference type="RefSeq" id="WP_067321407.1">
    <property type="nucleotide sequence ID" value="NZ_CBCRWS010000030.1"/>
</dbReference>
<accession>A0A7Z0PF99</accession>
<protein>
    <submittedName>
        <fullName evidence="1">Antitoxin</fullName>
    </submittedName>
</protein>
<keyword evidence="2" id="KW-1185">Reference proteome</keyword>
<dbReference type="AlphaFoldDB" id="A0A7Z0PF99"/>
<proteinExistence type="predicted"/>
<comment type="caution">
    <text evidence="1">The sequence shown here is derived from an EMBL/GenBank/DDBJ whole genome shotgun (WGS) entry which is preliminary data.</text>
</comment>
<name>A0A7Z0PF99_9FUSO</name>
<dbReference type="Proteomes" id="UP000526184">
    <property type="component" value="Unassembled WGS sequence"/>
</dbReference>
<organism evidence="1 2">
    <name type="scientific">Streptobacillus felis</name>
    <dbReference type="NCBI Taxonomy" id="1384509"/>
    <lineage>
        <taxon>Bacteria</taxon>
        <taxon>Fusobacteriati</taxon>
        <taxon>Fusobacteriota</taxon>
        <taxon>Fusobacteriia</taxon>
        <taxon>Fusobacteriales</taxon>
        <taxon>Leptotrichiaceae</taxon>
        <taxon>Streptobacillus</taxon>
    </lineage>
</organism>
<dbReference type="EMBL" id="JABMKT010000004">
    <property type="protein sequence ID" value="NYV27482.1"/>
    <property type="molecule type" value="Genomic_DNA"/>
</dbReference>